<protein>
    <recommendedName>
        <fullName evidence="2">Alpha/beta hydrolase fold-3 domain-containing protein</fullName>
    </recommendedName>
</protein>
<evidence type="ECO:0000256" key="1">
    <source>
        <dbReference type="PROSITE-ProRule" id="PRU10038"/>
    </source>
</evidence>
<dbReference type="PROSITE" id="PS01174">
    <property type="entry name" value="LIPASE_GDXG_SER"/>
    <property type="match status" value="1"/>
</dbReference>
<dbReference type="PANTHER" id="PTHR23024:SF538">
    <property type="entry name" value="OS07G0643100 PROTEIN"/>
    <property type="match status" value="1"/>
</dbReference>
<reference evidence="4" key="2">
    <citation type="submission" date="2013-12" db="EMBL/GenBank/DDBJ databases">
        <authorList>
            <person name="Yu Y."/>
            <person name="Lee S."/>
            <person name="de Baynast K."/>
            <person name="Wissotski M."/>
            <person name="Liu L."/>
            <person name="Talag J."/>
            <person name="Goicoechea J."/>
            <person name="Angelova A."/>
            <person name="Jetty R."/>
            <person name="Kudrna D."/>
            <person name="Golser W."/>
            <person name="Rivera L."/>
            <person name="Zhang J."/>
            <person name="Wing R."/>
        </authorList>
    </citation>
    <scope>NUCLEOTIDE SEQUENCE</scope>
</reference>
<dbReference type="Pfam" id="PF07859">
    <property type="entry name" value="Abhydrolase_3"/>
    <property type="match status" value="1"/>
</dbReference>
<dbReference type="eggNOG" id="KOG1515">
    <property type="taxonomic scope" value="Eukaryota"/>
</dbReference>
<dbReference type="InterPro" id="IPR050466">
    <property type="entry name" value="Carboxylest/Gibb_receptor"/>
</dbReference>
<dbReference type="InterPro" id="IPR033140">
    <property type="entry name" value="Lipase_GDXG_put_SER_AS"/>
</dbReference>
<dbReference type="Gramene" id="LPERR07G20950.1">
    <property type="protein sequence ID" value="LPERR07G20950.1"/>
    <property type="gene ID" value="LPERR07G20950"/>
</dbReference>
<dbReference type="Proteomes" id="UP000032180">
    <property type="component" value="Chromosome 7"/>
</dbReference>
<evidence type="ECO:0000313" key="4">
    <source>
        <dbReference type="Proteomes" id="UP000032180"/>
    </source>
</evidence>
<keyword evidence="4" id="KW-1185">Reference proteome</keyword>
<name>A0A0D9X246_9ORYZ</name>
<dbReference type="HOGENOM" id="CLU_525202_0_0_1"/>
<dbReference type="PANTHER" id="PTHR23024">
    <property type="entry name" value="ARYLACETAMIDE DEACETYLASE"/>
    <property type="match status" value="1"/>
</dbReference>
<proteinExistence type="predicted"/>
<feature type="domain" description="Alpha/beta hydrolase fold-3" evidence="2">
    <location>
        <begin position="253"/>
        <end position="472"/>
    </location>
</feature>
<evidence type="ECO:0000313" key="3">
    <source>
        <dbReference type="EnsemblPlants" id="LPERR07G20950.1"/>
    </source>
</evidence>
<organism evidence="3 4">
    <name type="scientific">Leersia perrieri</name>
    <dbReference type="NCBI Taxonomy" id="77586"/>
    <lineage>
        <taxon>Eukaryota</taxon>
        <taxon>Viridiplantae</taxon>
        <taxon>Streptophyta</taxon>
        <taxon>Embryophyta</taxon>
        <taxon>Tracheophyta</taxon>
        <taxon>Spermatophyta</taxon>
        <taxon>Magnoliopsida</taxon>
        <taxon>Liliopsida</taxon>
        <taxon>Poales</taxon>
        <taxon>Poaceae</taxon>
        <taxon>BOP clade</taxon>
        <taxon>Oryzoideae</taxon>
        <taxon>Oryzeae</taxon>
        <taxon>Oryzinae</taxon>
        <taxon>Leersia</taxon>
    </lineage>
</organism>
<dbReference type="STRING" id="77586.A0A0D9X246"/>
<reference evidence="3 4" key="1">
    <citation type="submission" date="2012-08" db="EMBL/GenBank/DDBJ databases">
        <title>Oryza genome evolution.</title>
        <authorList>
            <person name="Wing R.A."/>
        </authorList>
    </citation>
    <scope>NUCLEOTIDE SEQUENCE</scope>
</reference>
<dbReference type="InterPro" id="IPR029058">
    <property type="entry name" value="AB_hydrolase_fold"/>
</dbReference>
<dbReference type="SUPFAM" id="SSF53474">
    <property type="entry name" value="alpha/beta-Hydrolases"/>
    <property type="match status" value="2"/>
</dbReference>
<dbReference type="AlphaFoldDB" id="A0A0D9X246"/>
<dbReference type="InterPro" id="IPR013094">
    <property type="entry name" value="AB_hydrolase_3"/>
</dbReference>
<reference evidence="3" key="3">
    <citation type="submission" date="2015-04" db="UniProtKB">
        <authorList>
            <consortium name="EnsemblPlants"/>
        </authorList>
    </citation>
    <scope>IDENTIFICATION</scope>
</reference>
<dbReference type="EnsemblPlants" id="LPERR07G20950.1">
    <property type="protein sequence ID" value="LPERR07G20950.1"/>
    <property type="gene ID" value="LPERR07G20950"/>
</dbReference>
<dbReference type="Gene3D" id="3.40.50.1820">
    <property type="entry name" value="alpha/beta hydrolase"/>
    <property type="match status" value="2"/>
</dbReference>
<sequence>MDSYNQEQQDWVKAELAAHGYVECPALTTAAARRRCRGRCAVHRSDGSVCRLLSYLGDLHMSSASILSMSPSTPTAGLWVQCILPTLPATTGSTAAENLPIVVYFHGDGFVVFSVVPRSAAVVVSVNYRLAPEHKFLIAYVMSVSCISSNPVQHPPTRHMAGADVTRRRSPPSLPWKVRLQFAALSAAHRSDGSIRRLFCYLGDLHSAASPRPDAAGVRSVDVTIDSDRRLWARVFSPPAKTGSTAESKLPVVVYFHGGGFVLFSAASRPYDALCRRICREVNAVVVSVNYRLSPEHKFPAAYDDGEAVLRYLAVTGLPADVTADLTRVFLAGDSAGGNIAHHVATRWSSSSPSPSLRLAGVVLIQPFFGGEERTEEEIELDTASPSLTLARTDYYWREFLPDGATRDHEAARVVASDAGDVAAAEGFPPAMVVIGGFDLLKGWQARYAAALRREGKTVRVVEFSDAIHGFYALPELADSGKLMEEMKVFVQEHSSKLMG</sequence>
<feature type="active site" evidence="1">
    <location>
        <position position="335"/>
    </location>
</feature>
<accession>A0A0D9X246</accession>
<dbReference type="GO" id="GO:0016787">
    <property type="term" value="F:hydrolase activity"/>
    <property type="evidence" value="ECO:0007669"/>
    <property type="project" value="InterPro"/>
</dbReference>
<evidence type="ECO:0000259" key="2">
    <source>
        <dbReference type="Pfam" id="PF07859"/>
    </source>
</evidence>